<evidence type="ECO:0000313" key="1">
    <source>
        <dbReference type="EMBL" id="KKL75625.1"/>
    </source>
</evidence>
<sequence>MNRRSFFQLVTGLVAGTYTACVPKKAVASMSRAEKEKVLGIDVLREWHKSTPMEFVIKDERNLMPTLNWIHVGPYKDTSLIQMDCCYTHKNGKKMRCCTLFDIDSIEGDLKNCDADIRRRAIEGGAWYPTEDTEYAIS</sequence>
<comment type="caution">
    <text evidence="1">The sequence shown here is derived from an EMBL/GenBank/DDBJ whole genome shotgun (WGS) entry which is preliminary data.</text>
</comment>
<gene>
    <name evidence="1" type="ORF">LCGC14_2053030</name>
</gene>
<dbReference type="EMBL" id="LAZR01024297">
    <property type="protein sequence ID" value="KKL75625.1"/>
    <property type="molecule type" value="Genomic_DNA"/>
</dbReference>
<proteinExistence type="predicted"/>
<accession>A0A0F9H1V5</accession>
<name>A0A0F9H1V5_9ZZZZ</name>
<protein>
    <submittedName>
        <fullName evidence="1">Uncharacterized protein</fullName>
    </submittedName>
</protein>
<dbReference type="AlphaFoldDB" id="A0A0F9H1V5"/>
<organism evidence="1">
    <name type="scientific">marine sediment metagenome</name>
    <dbReference type="NCBI Taxonomy" id="412755"/>
    <lineage>
        <taxon>unclassified sequences</taxon>
        <taxon>metagenomes</taxon>
        <taxon>ecological metagenomes</taxon>
    </lineage>
</organism>
<reference evidence="1" key="1">
    <citation type="journal article" date="2015" name="Nature">
        <title>Complex archaea that bridge the gap between prokaryotes and eukaryotes.</title>
        <authorList>
            <person name="Spang A."/>
            <person name="Saw J.H."/>
            <person name="Jorgensen S.L."/>
            <person name="Zaremba-Niedzwiedzka K."/>
            <person name="Martijn J."/>
            <person name="Lind A.E."/>
            <person name="van Eijk R."/>
            <person name="Schleper C."/>
            <person name="Guy L."/>
            <person name="Ettema T.J."/>
        </authorList>
    </citation>
    <scope>NUCLEOTIDE SEQUENCE</scope>
</reference>